<dbReference type="InterPro" id="IPR015414">
    <property type="entry name" value="TMEM64"/>
</dbReference>
<dbReference type="PANTHER" id="PTHR12677:SF59">
    <property type="entry name" value="GOLGI APPARATUS MEMBRANE PROTEIN TVP38-RELATED"/>
    <property type="match status" value="1"/>
</dbReference>
<feature type="transmembrane region" description="Helical" evidence="6">
    <location>
        <begin position="17"/>
        <end position="42"/>
    </location>
</feature>
<evidence type="ECO:0000256" key="5">
    <source>
        <dbReference type="ARBA" id="ARBA00023136"/>
    </source>
</evidence>
<feature type="domain" description="VTT" evidence="7">
    <location>
        <begin position="35"/>
        <end position="149"/>
    </location>
</feature>
<keyword evidence="2 6" id="KW-1003">Cell membrane</keyword>
<feature type="transmembrane region" description="Helical" evidence="6">
    <location>
        <begin position="102"/>
        <end position="120"/>
    </location>
</feature>
<dbReference type="Proteomes" id="UP000297975">
    <property type="component" value="Unassembled WGS sequence"/>
</dbReference>
<feature type="transmembrane region" description="Helical" evidence="6">
    <location>
        <begin position="54"/>
        <end position="72"/>
    </location>
</feature>
<evidence type="ECO:0000256" key="1">
    <source>
        <dbReference type="ARBA" id="ARBA00004651"/>
    </source>
</evidence>
<keyword evidence="9" id="KW-1185">Reference proteome</keyword>
<dbReference type="PANTHER" id="PTHR12677">
    <property type="entry name" value="GOLGI APPARATUS MEMBRANE PROTEIN TVP38-RELATED"/>
    <property type="match status" value="1"/>
</dbReference>
<feature type="transmembrane region" description="Helical" evidence="6">
    <location>
        <begin position="132"/>
        <end position="150"/>
    </location>
</feature>
<dbReference type="RefSeq" id="WP_134338446.1">
    <property type="nucleotide sequence ID" value="NZ_SOPW01000001.1"/>
</dbReference>
<evidence type="ECO:0000259" key="7">
    <source>
        <dbReference type="Pfam" id="PF09335"/>
    </source>
</evidence>
<dbReference type="OrthoDB" id="2451090at2"/>
<keyword evidence="3 6" id="KW-0812">Transmembrane</keyword>
<comment type="similarity">
    <text evidence="6">Belongs to the TVP38/TMEM64 family.</text>
</comment>
<evidence type="ECO:0000313" key="9">
    <source>
        <dbReference type="Proteomes" id="UP000297975"/>
    </source>
</evidence>
<reference evidence="8 9" key="1">
    <citation type="submission" date="2019-03" db="EMBL/GenBank/DDBJ databases">
        <authorList>
            <person name="He R.-H."/>
        </authorList>
    </citation>
    <scope>NUCLEOTIDE SEQUENCE [LARGE SCALE GENOMIC DNA]</scope>
    <source>
        <strain evidence="9">SH 714</strain>
    </source>
</reference>
<evidence type="ECO:0000256" key="6">
    <source>
        <dbReference type="RuleBase" id="RU366058"/>
    </source>
</evidence>
<gene>
    <name evidence="8" type="ORF">E3U55_00935</name>
</gene>
<evidence type="ECO:0000256" key="4">
    <source>
        <dbReference type="ARBA" id="ARBA00022989"/>
    </source>
</evidence>
<comment type="caution">
    <text evidence="8">The sequence shown here is derived from an EMBL/GenBank/DDBJ whole genome shotgun (WGS) entry which is preliminary data.</text>
</comment>
<dbReference type="GO" id="GO:0005886">
    <property type="term" value="C:plasma membrane"/>
    <property type="evidence" value="ECO:0007669"/>
    <property type="project" value="UniProtKB-SubCell"/>
</dbReference>
<sequence length="192" mass="22555">MENIVAWAQESLTTTSYAAPVLFIVFHLIRPFLFVPVAFICITGGLIFGLTYGAIYSLIGVTLSSLVFYFFIKQMPNLFYRFHRLREKMFGKHRQLSFPQVMLLRVTPFIHFHLVSIFLIEMTRNFKEYAKLSILSNLPLAVLYTSFGQWFQALKVHHIFVLLGLVLIVFYLLRKKEIVMKWEDFFSPDLQK</sequence>
<dbReference type="InterPro" id="IPR032816">
    <property type="entry name" value="VTT_dom"/>
</dbReference>
<evidence type="ECO:0000313" key="8">
    <source>
        <dbReference type="EMBL" id="TFB24986.1"/>
    </source>
</evidence>
<comment type="subcellular location">
    <subcellularLocation>
        <location evidence="1 6">Cell membrane</location>
        <topology evidence="1 6">Multi-pass membrane protein</topology>
    </subcellularLocation>
</comment>
<organism evidence="8 9">
    <name type="scientific">Filobacillus milosensis</name>
    <dbReference type="NCBI Taxonomy" id="94137"/>
    <lineage>
        <taxon>Bacteria</taxon>
        <taxon>Bacillati</taxon>
        <taxon>Bacillota</taxon>
        <taxon>Bacilli</taxon>
        <taxon>Bacillales</taxon>
        <taxon>Bacillaceae</taxon>
        <taxon>Filobacillus</taxon>
    </lineage>
</organism>
<name>A0A4Y8IUU5_9BACI</name>
<evidence type="ECO:0000256" key="2">
    <source>
        <dbReference type="ARBA" id="ARBA00022475"/>
    </source>
</evidence>
<keyword evidence="5 6" id="KW-0472">Membrane</keyword>
<protein>
    <recommendedName>
        <fullName evidence="6">TVP38/TMEM64 family membrane protein</fullName>
    </recommendedName>
</protein>
<evidence type="ECO:0000256" key="3">
    <source>
        <dbReference type="ARBA" id="ARBA00022692"/>
    </source>
</evidence>
<feature type="transmembrane region" description="Helical" evidence="6">
    <location>
        <begin position="156"/>
        <end position="173"/>
    </location>
</feature>
<accession>A0A4Y8IUU5</accession>
<dbReference type="AlphaFoldDB" id="A0A4Y8IUU5"/>
<keyword evidence="4 6" id="KW-1133">Transmembrane helix</keyword>
<proteinExistence type="inferred from homology"/>
<dbReference type="EMBL" id="SOPW01000001">
    <property type="protein sequence ID" value="TFB24986.1"/>
    <property type="molecule type" value="Genomic_DNA"/>
</dbReference>
<dbReference type="Pfam" id="PF09335">
    <property type="entry name" value="VTT_dom"/>
    <property type="match status" value="1"/>
</dbReference>